<feature type="transmembrane region" description="Helical" evidence="10">
    <location>
        <begin position="292"/>
        <end position="311"/>
    </location>
</feature>
<evidence type="ECO:0000256" key="11">
    <source>
        <dbReference type="SAM" id="SignalP"/>
    </source>
</evidence>
<feature type="disulfide bond" evidence="9">
    <location>
        <begin position="37"/>
        <end position="83"/>
    </location>
</feature>
<dbReference type="EMBL" id="KJ719303">
    <property type="protein sequence ID" value="AID70700.1"/>
    <property type="molecule type" value="mRNA"/>
</dbReference>
<evidence type="ECO:0000256" key="10">
    <source>
        <dbReference type="SAM" id="Phobius"/>
    </source>
</evidence>
<evidence type="ECO:0000256" key="9">
    <source>
        <dbReference type="PROSITE-ProRule" id="PRU00090"/>
    </source>
</evidence>
<evidence type="ECO:0000256" key="7">
    <source>
        <dbReference type="ARBA" id="ARBA00023157"/>
    </source>
</evidence>
<dbReference type="GO" id="GO:0035567">
    <property type="term" value="P:non-canonical Wnt signaling pathway"/>
    <property type="evidence" value="ECO:0007669"/>
    <property type="project" value="TreeGrafter"/>
</dbReference>
<feature type="transmembrane region" description="Helical" evidence="10">
    <location>
        <begin position="471"/>
        <end position="492"/>
    </location>
</feature>
<feature type="transmembrane region" description="Helical" evidence="10">
    <location>
        <begin position="422"/>
        <end position="450"/>
    </location>
</feature>
<keyword evidence="5 10" id="KW-1133">Transmembrane helix</keyword>
<name>A0A068FYI3_9CNID</name>
<keyword evidence="8" id="KW-0675">Receptor</keyword>
<feature type="domain" description="FZ" evidence="12">
    <location>
        <begin position="24"/>
        <end position="144"/>
    </location>
</feature>
<dbReference type="PANTHER" id="PTHR11309:SF126">
    <property type="entry name" value="FRIZZLED-2"/>
    <property type="match status" value="1"/>
</dbReference>
<dbReference type="CDD" id="cd15035">
    <property type="entry name" value="7tmF_FZD5_FZD8-like"/>
    <property type="match status" value="1"/>
</dbReference>
<dbReference type="SMART" id="SM00063">
    <property type="entry name" value="FRI"/>
    <property type="match status" value="1"/>
</dbReference>
<dbReference type="PANTHER" id="PTHR11309">
    <property type="entry name" value="FRIZZLED"/>
    <property type="match status" value="1"/>
</dbReference>
<keyword evidence="4 10" id="KW-0812">Transmembrane</keyword>
<dbReference type="PRINTS" id="PR00489">
    <property type="entry name" value="FRIZZLED"/>
</dbReference>
<evidence type="ECO:0000259" key="12">
    <source>
        <dbReference type="PROSITE" id="PS50038"/>
    </source>
</evidence>
<reference evidence="14" key="1">
    <citation type="submission" date="2014-04" db="EMBL/GenBank/DDBJ databases">
        <authorList>
            <person name="Zhou C."/>
        </authorList>
    </citation>
    <scope>NUCLEOTIDE SEQUENCE</scope>
</reference>
<comment type="similarity">
    <text evidence="2">Belongs to the G-protein coupled receptor Fz/Smo family.</text>
</comment>
<feature type="disulfide bond" evidence="9">
    <location>
        <begin position="29"/>
        <end position="90"/>
    </location>
</feature>
<feature type="disulfide bond" evidence="9">
    <location>
        <begin position="74"/>
        <end position="112"/>
    </location>
</feature>
<dbReference type="InterPro" id="IPR036790">
    <property type="entry name" value="Frizzled_dom_sf"/>
</dbReference>
<dbReference type="AlphaFoldDB" id="A0A068FYI3"/>
<dbReference type="PROSITE" id="PS50038">
    <property type="entry name" value="FZ"/>
    <property type="match status" value="1"/>
</dbReference>
<evidence type="ECO:0000313" key="14">
    <source>
        <dbReference type="EMBL" id="AID70700.1"/>
    </source>
</evidence>
<feature type="transmembrane region" description="Helical" evidence="10">
    <location>
        <begin position="338"/>
        <end position="363"/>
    </location>
</feature>
<evidence type="ECO:0000259" key="13">
    <source>
        <dbReference type="PROSITE" id="PS50261"/>
    </source>
</evidence>
<feature type="signal peptide" evidence="11">
    <location>
        <begin position="1"/>
        <end position="19"/>
    </location>
</feature>
<evidence type="ECO:0000256" key="6">
    <source>
        <dbReference type="ARBA" id="ARBA00023136"/>
    </source>
</evidence>
<dbReference type="SUPFAM" id="SSF63501">
    <property type="entry name" value="Frizzled cysteine-rich domain"/>
    <property type="match status" value="1"/>
</dbReference>
<feature type="chain" id="PRO_5001650536" evidence="11">
    <location>
        <begin position="20"/>
        <end position="567"/>
    </location>
</feature>
<keyword evidence="6 10" id="KW-0472">Membrane</keyword>
<feature type="disulfide bond" evidence="9">
    <location>
        <begin position="105"/>
        <end position="129"/>
    </location>
</feature>
<feature type="transmembrane region" description="Helical" evidence="10">
    <location>
        <begin position="258"/>
        <end position="280"/>
    </location>
</feature>
<proteinExistence type="evidence at transcript level"/>
<evidence type="ECO:0000256" key="2">
    <source>
        <dbReference type="ARBA" id="ARBA00008077"/>
    </source>
</evidence>
<evidence type="ECO:0000256" key="8">
    <source>
        <dbReference type="ARBA" id="ARBA00023170"/>
    </source>
</evidence>
<keyword evidence="11" id="KW-0732">Signal</keyword>
<accession>A0A068FYI3</accession>
<dbReference type="GO" id="GO:0005886">
    <property type="term" value="C:plasma membrane"/>
    <property type="evidence" value="ECO:0007669"/>
    <property type="project" value="TreeGrafter"/>
</dbReference>
<gene>
    <name evidence="14" type="primary">FZD-2</name>
</gene>
<keyword evidence="3" id="KW-0217">Developmental protein</keyword>
<dbReference type="GO" id="GO:0017147">
    <property type="term" value="F:Wnt-protein binding"/>
    <property type="evidence" value="ECO:0007669"/>
    <property type="project" value="TreeGrafter"/>
</dbReference>
<dbReference type="InterPro" id="IPR015526">
    <property type="entry name" value="Frizzled/SFRP"/>
</dbReference>
<evidence type="ECO:0000256" key="5">
    <source>
        <dbReference type="ARBA" id="ARBA00022989"/>
    </source>
</evidence>
<comment type="caution">
    <text evidence="9">Lacks conserved residue(s) required for the propagation of feature annotation.</text>
</comment>
<dbReference type="Gene3D" id="1.20.1070.10">
    <property type="entry name" value="Rhodopsin 7-helix transmembrane proteins"/>
    <property type="match status" value="1"/>
</dbReference>
<dbReference type="GO" id="GO:0042813">
    <property type="term" value="F:Wnt receptor activity"/>
    <property type="evidence" value="ECO:0007669"/>
    <property type="project" value="TreeGrafter"/>
</dbReference>
<keyword evidence="7 9" id="KW-1015">Disulfide bond</keyword>
<dbReference type="GO" id="GO:0060070">
    <property type="term" value="P:canonical Wnt signaling pathway"/>
    <property type="evidence" value="ECO:0007669"/>
    <property type="project" value="TreeGrafter"/>
</dbReference>
<dbReference type="Pfam" id="PF01392">
    <property type="entry name" value="Fz"/>
    <property type="match status" value="1"/>
</dbReference>
<dbReference type="Gene3D" id="1.10.2000.10">
    <property type="entry name" value="Frizzled cysteine-rich domain"/>
    <property type="match status" value="1"/>
</dbReference>
<dbReference type="Pfam" id="PF01534">
    <property type="entry name" value="Frizzled"/>
    <property type="match status" value="1"/>
</dbReference>
<feature type="transmembrane region" description="Helical" evidence="10">
    <location>
        <begin position="517"/>
        <end position="538"/>
    </location>
</feature>
<evidence type="ECO:0000256" key="4">
    <source>
        <dbReference type="ARBA" id="ARBA00022692"/>
    </source>
</evidence>
<protein>
    <submittedName>
        <fullName evidence="14">Frizzled 2</fullName>
    </submittedName>
</protein>
<evidence type="ECO:0000256" key="1">
    <source>
        <dbReference type="ARBA" id="ARBA00004141"/>
    </source>
</evidence>
<dbReference type="InterPro" id="IPR020067">
    <property type="entry name" value="Frizzled_dom"/>
</dbReference>
<dbReference type="SMART" id="SM01330">
    <property type="entry name" value="Frizzled"/>
    <property type="match status" value="1"/>
</dbReference>
<evidence type="ECO:0000256" key="3">
    <source>
        <dbReference type="ARBA" id="ARBA00022473"/>
    </source>
</evidence>
<feature type="transmembrane region" description="Helical" evidence="10">
    <location>
        <begin position="383"/>
        <end position="402"/>
    </location>
</feature>
<comment type="subcellular location">
    <subcellularLocation>
        <location evidence="1">Membrane</location>
        <topology evidence="1">Multi-pass membrane protein</topology>
    </subcellularLocation>
</comment>
<organism evidence="14">
    <name type="scientific">Rhopilema esculentum</name>
    <dbReference type="NCBI Taxonomy" id="499914"/>
    <lineage>
        <taxon>Eukaryota</taxon>
        <taxon>Metazoa</taxon>
        <taxon>Cnidaria</taxon>
        <taxon>Scyphozoa</taxon>
        <taxon>Rhizostomeae</taxon>
        <taxon>Rhizostomatidae</taxon>
        <taxon>Rhopilema</taxon>
    </lineage>
</organism>
<dbReference type="InterPro" id="IPR017981">
    <property type="entry name" value="GPCR_2-like_7TM"/>
</dbReference>
<dbReference type="PROSITE" id="PS50261">
    <property type="entry name" value="G_PROTEIN_RECEP_F2_4"/>
    <property type="match status" value="1"/>
</dbReference>
<feature type="domain" description="G-protein coupled receptors family 2 profile 2" evidence="13">
    <location>
        <begin position="256"/>
        <end position="545"/>
    </location>
</feature>
<sequence>MKLLLIFHLFVLLAWICTAQGSGSKQMKCERITIPLCQKIEYNLTYVPNMFGHPTQTDAALHAHQFWPLVRINCSPDLKLFICATHAPVCEENYGKQLLPCRSFCERVRDACSPVIKTHGMSWPEYLDCNRFPENSRLTVCMEKDFGNVKEKVKRPTSGDKKNRSRLIIKSQPKITKAKTIDKPDRTLKKTRLKDKRNFFEKGRKMNQNRFETCGCMCQKPFVYVNRSIGDGPTDVPSCALQCKEYFFSRSQQNLTTFWITLWSFLCLISTSATCVTALIDTDRFKYPERPVIFISFCFFMVSVGYIIRLARGFEKIACNPATNLLRYSATGPADCTTVFYCTYFFGMAACIWWVILALNWFLSAGMKWSVEAVTSYSQYYHFVSWFIPTVQSMAILAMAGIDSDPVSGLCFVGNHDNAMLTIFVIAPLLVFLTIGSSFLIAGLLALFINRNVLRKKGARSPKMDRMLVKIGIYTVFFLVPVAITILCHFYEHNNRESWEKSKNCPCVRVKDKPKHYVFLVKYLMTLVTGLATGFWVWGTKTVESWRRFINHIFRNEQERQPKAVAL</sequence>
<dbReference type="InterPro" id="IPR000539">
    <property type="entry name" value="Frizzled/Smoothened_7TM"/>
</dbReference>